<name>A0ABX9Q9U0_9BACT</name>
<dbReference type="EMBL" id="RAWI01000331">
    <property type="protein sequence ID" value="RKH96311.1"/>
    <property type="molecule type" value="Genomic_DNA"/>
</dbReference>
<sequence>MFAALGAMGLTVCALSCGAIMLVLDFARPDSQDTTAHPLTSTPPPPLYGQLPPFTLRDDLGAPFDTRQLRGHLSLLQFASGPEGAGAHHFESLPGIQARLKVLGVPLQVVLVESRPVPPSDPSPPSHGWRRLWDGAELESSARRLGQAVLPDDVFTREQAWTAWVLVDQAGGVRGFYDLIHDTTAAGRLVEDAGCLLTCGPIAVIATLTTQAP</sequence>
<comment type="caution">
    <text evidence="2">The sequence shown here is derived from an EMBL/GenBank/DDBJ whole genome shotgun (WGS) entry which is preliminary data.</text>
</comment>
<feature type="region of interest" description="Disordered" evidence="1">
    <location>
        <begin position="32"/>
        <end position="52"/>
    </location>
</feature>
<evidence type="ECO:0000256" key="1">
    <source>
        <dbReference type="SAM" id="MobiDB-lite"/>
    </source>
</evidence>
<reference evidence="2 3" key="1">
    <citation type="submission" date="2018-09" db="EMBL/GenBank/DDBJ databases">
        <authorList>
            <person name="Livingstone P.G."/>
            <person name="Whitworth D.E."/>
        </authorList>
    </citation>
    <scope>NUCLEOTIDE SEQUENCE [LARGE SCALE GENOMIC DNA]</scope>
    <source>
        <strain evidence="2 3">CA031B</strain>
    </source>
</reference>
<evidence type="ECO:0000313" key="2">
    <source>
        <dbReference type="EMBL" id="RKH96311.1"/>
    </source>
</evidence>
<evidence type="ECO:0000313" key="3">
    <source>
        <dbReference type="Proteomes" id="UP000278907"/>
    </source>
</evidence>
<proteinExistence type="predicted"/>
<gene>
    <name evidence="2" type="ORF">D7Y13_31245</name>
</gene>
<evidence type="ECO:0008006" key="4">
    <source>
        <dbReference type="Google" id="ProtNLM"/>
    </source>
</evidence>
<organism evidence="2 3">
    <name type="scientific">Corallococcus praedator</name>
    <dbReference type="NCBI Taxonomy" id="2316724"/>
    <lineage>
        <taxon>Bacteria</taxon>
        <taxon>Pseudomonadati</taxon>
        <taxon>Myxococcota</taxon>
        <taxon>Myxococcia</taxon>
        <taxon>Myxococcales</taxon>
        <taxon>Cystobacterineae</taxon>
        <taxon>Myxococcaceae</taxon>
        <taxon>Corallococcus</taxon>
    </lineage>
</organism>
<dbReference type="Proteomes" id="UP000278907">
    <property type="component" value="Unassembled WGS sequence"/>
</dbReference>
<accession>A0ABX9Q9U0</accession>
<keyword evidence="3" id="KW-1185">Reference proteome</keyword>
<protein>
    <recommendedName>
        <fullName evidence="4">SCO family protein</fullName>
    </recommendedName>
</protein>